<dbReference type="GO" id="GO:0006281">
    <property type="term" value="P:DNA repair"/>
    <property type="evidence" value="ECO:0007669"/>
    <property type="project" value="UniProtKB-KW"/>
</dbReference>
<evidence type="ECO:0000256" key="4">
    <source>
        <dbReference type="ARBA" id="ARBA00022801"/>
    </source>
</evidence>
<evidence type="ECO:0000256" key="2">
    <source>
        <dbReference type="ARBA" id="ARBA00022723"/>
    </source>
</evidence>
<accession>A0A7C3SQS2</accession>
<keyword evidence="3" id="KW-0227">DNA damage</keyword>
<keyword evidence="4" id="KW-0378">Hydrolase</keyword>
<dbReference type="PANTHER" id="PTHR33693:SF1">
    <property type="entry name" value="TYPE-4 URACIL-DNA GLYCOSYLASE"/>
    <property type="match status" value="1"/>
</dbReference>
<dbReference type="SUPFAM" id="SSF52141">
    <property type="entry name" value="Uracil-DNA glycosylase-like"/>
    <property type="match status" value="1"/>
</dbReference>
<keyword evidence="5" id="KW-0408">Iron</keyword>
<evidence type="ECO:0000256" key="1">
    <source>
        <dbReference type="ARBA" id="ARBA00022485"/>
    </source>
</evidence>
<keyword evidence="2" id="KW-0479">Metal-binding</keyword>
<evidence type="ECO:0000259" key="8">
    <source>
        <dbReference type="SMART" id="SM00986"/>
    </source>
</evidence>
<evidence type="ECO:0000313" key="9">
    <source>
        <dbReference type="EMBL" id="HGB30942.1"/>
    </source>
</evidence>
<dbReference type="EMBL" id="DTGA01000091">
    <property type="protein sequence ID" value="HGB30942.1"/>
    <property type="molecule type" value="Genomic_DNA"/>
</dbReference>
<sequence length="203" mass="22804">MENFIQVRIDDYVDCKRCEKLCKSRSQIVWGYGVMRPIVMFVGEAPGAIEDEQGKPFVGPAGETHHAFLEDAGIPDKLIYTTNAVLCRPVTGDMPKIAENRTPSLDEVKNCRDRLVQEILIVDPLVIVALGKIGFYALTGKNTPIKSDFGNIIDTNIGGVRFPVMYVFHPSYLRTKGTDEEIGLQKKAYDFLKKVIDYWTSLD</sequence>
<protein>
    <submittedName>
        <fullName evidence="9">Uracil-DNA glycosylase</fullName>
    </submittedName>
</protein>
<dbReference type="GO" id="GO:0046872">
    <property type="term" value="F:metal ion binding"/>
    <property type="evidence" value="ECO:0007669"/>
    <property type="project" value="UniProtKB-KW"/>
</dbReference>
<keyword evidence="7" id="KW-0234">DNA repair</keyword>
<dbReference type="InterPro" id="IPR036895">
    <property type="entry name" value="Uracil-DNA_glycosylase-like_sf"/>
</dbReference>
<evidence type="ECO:0000256" key="7">
    <source>
        <dbReference type="ARBA" id="ARBA00023204"/>
    </source>
</evidence>
<dbReference type="SMART" id="SM00986">
    <property type="entry name" value="UDG"/>
    <property type="match status" value="1"/>
</dbReference>
<dbReference type="CDD" id="cd10030">
    <property type="entry name" value="UDG-F4_TTUDGA_SPO1dp_like"/>
    <property type="match status" value="1"/>
</dbReference>
<evidence type="ECO:0000256" key="5">
    <source>
        <dbReference type="ARBA" id="ARBA00023004"/>
    </source>
</evidence>
<dbReference type="GO" id="GO:0097506">
    <property type="term" value="F:deaminated base DNA N-glycosylase activity"/>
    <property type="evidence" value="ECO:0007669"/>
    <property type="project" value="UniProtKB-ARBA"/>
</dbReference>
<dbReference type="AlphaFoldDB" id="A0A7C3SQS2"/>
<dbReference type="GO" id="GO:0051539">
    <property type="term" value="F:4 iron, 4 sulfur cluster binding"/>
    <property type="evidence" value="ECO:0007669"/>
    <property type="project" value="UniProtKB-KW"/>
</dbReference>
<proteinExistence type="predicted"/>
<keyword evidence="6" id="KW-0411">Iron-sulfur</keyword>
<name>A0A7C3SQS2_9BACT</name>
<dbReference type="InterPro" id="IPR005122">
    <property type="entry name" value="Uracil-DNA_glycosylase-like"/>
</dbReference>
<dbReference type="PANTHER" id="PTHR33693">
    <property type="entry name" value="TYPE-5 URACIL-DNA GLYCOSYLASE"/>
    <property type="match status" value="1"/>
</dbReference>
<comment type="caution">
    <text evidence="9">The sequence shown here is derived from an EMBL/GenBank/DDBJ whole genome shotgun (WGS) entry which is preliminary data.</text>
</comment>
<dbReference type="Pfam" id="PF03167">
    <property type="entry name" value="UDG"/>
    <property type="match status" value="1"/>
</dbReference>
<dbReference type="InterPro" id="IPR051536">
    <property type="entry name" value="UDG_Type-4/5"/>
</dbReference>
<feature type="domain" description="Uracil-DNA glycosylase-like" evidence="8">
    <location>
        <begin position="30"/>
        <end position="192"/>
    </location>
</feature>
<reference evidence="9" key="1">
    <citation type="journal article" date="2020" name="mSystems">
        <title>Genome- and Community-Level Interaction Insights into Carbon Utilization and Element Cycling Functions of Hydrothermarchaeota in Hydrothermal Sediment.</title>
        <authorList>
            <person name="Zhou Z."/>
            <person name="Liu Y."/>
            <person name="Xu W."/>
            <person name="Pan J."/>
            <person name="Luo Z.H."/>
            <person name="Li M."/>
        </authorList>
    </citation>
    <scope>NUCLEOTIDE SEQUENCE [LARGE SCALE GENOMIC DNA]</scope>
    <source>
        <strain evidence="9">SpSt-751</strain>
    </source>
</reference>
<organism evidence="9">
    <name type="scientific">Dictyoglomus turgidum</name>
    <dbReference type="NCBI Taxonomy" id="513050"/>
    <lineage>
        <taxon>Bacteria</taxon>
        <taxon>Pseudomonadati</taxon>
        <taxon>Dictyoglomota</taxon>
        <taxon>Dictyoglomia</taxon>
        <taxon>Dictyoglomales</taxon>
        <taxon>Dictyoglomaceae</taxon>
        <taxon>Dictyoglomus</taxon>
    </lineage>
</organism>
<evidence type="ECO:0000256" key="6">
    <source>
        <dbReference type="ARBA" id="ARBA00023014"/>
    </source>
</evidence>
<dbReference type="SMART" id="SM00987">
    <property type="entry name" value="UreE_C"/>
    <property type="match status" value="1"/>
</dbReference>
<gene>
    <name evidence="9" type="ORF">ENV35_03595</name>
</gene>
<dbReference type="Gene3D" id="3.40.470.10">
    <property type="entry name" value="Uracil-DNA glycosylase-like domain"/>
    <property type="match status" value="1"/>
</dbReference>
<keyword evidence="1" id="KW-0004">4Fe-4S</keyword>
<evidence type="ECO:0000256" key="3">
    <source>
        <dbReference type="ARBA" id="ARBA00022763"/>
    </source>
</evidence>